<dbReference type="InterPro" id="IPR046341">
    <property type="entry name" value="SET_dom_sf"/>
</dbReference>
<dbReference type="PANTHER" id="PTHR47332:SF6">
    <property type="entry name" value="SET DOMAIN-CONTAINING PROTEIN"/>
    <property type="match status" value="1"/>
</dbReference>
<feature type="region of interest" description="Disordered" evidence="1">
    <location>
        <begin position="391"/>
        <end position="421"/>
    </location>
</feature>
<reference evidence="3" key="1">
    <citation type="submission" date="2022-10" db="EMBL/GenBank/DDBJ databases">
        <title>Tapping the CABI collections for fungal endophytes: first genome assemblies for Collariella, Neodidymelliopsis, Ascochyta clinopodiicola, Didymella pomorum, Didymosphaeria variabile, Neocosmospora piperis and Neocucurbitaria cava.</title>
        <authorList>
            <person name="Hill R."/>
        </authorList>
    </citation>
    <scope>NUCLEOTIDE SEQUENCE</scope>
    <source>
        <strain evidence="3">IMI 356814</strain>
    </source>
</reference>
<comment type="caution">
    <text evidence="3">The sequence shown here is derived from an EMBL/GenBank/DDBJ whole genome shotgun (WGS) entry which is preliminary data.</text>
</comment>
<proteinExistence type="predicted"/>
<protein>
    <recommendedName>
        <fullName evidence="2">SET domain-containing protein</fullName>
    </recommendedName>
</protein>
<dbReference type="Proteomes" id="UP001140560">
    <property type="component" value="Unassembled WGS sequence"/>
</dbReference>
<feature type="compositionally biased region" description="Basic and acidic residues" evidence="1">
    <location>
        <begin position="404"/>
        <end position="421"/>
    </location>
</feature>
<dbReference type="EMBL" id="JAPEUY010000021">
    <property type="protein sequence ID" value="KAJ4362403.1"/>
    <property type="molecule type" value="Genomic_DNA"/>
</dbReference>
<dbReference type="CDD" id="cd20071">
    <property type="entry name" value="SET_SMYD"/>
    <property type="match status" value="1"/>
</dbReference>
<dbReference type="Pfam" id="PF00856">
    <property type="entry name" value="SET"/>
    <property type="match status" value="1"/>
</dbReference>
<dbReference type="SUPFAM" id="SSF82199">
    <property type="entry name" value="SET domain"/>
    <property type="match status" value="1"/>
</dbReference>
<dbReference type="PANTHER" id="PTHR47332">
    <property type="entry name" value="SET DOMAIN-CONTAINING PROTEIN 5"/>
    <property type="match status" value="1"/>
</dbReference>
<dbReference type="PROSITE" id="PS50280">
    <property type="entry name" value="SET"/>
    <property type="match status" value="1"/>
</dbReference>
<dbReference type="Gene3D" id="2.170.270.10">
    <property type="entry name" value="SET domain"/>
    <property type="match status" value="1"/>
</dbReference>
<dbReference type="SMART" id="SM00317">
    <property type="entry name" value="SET"/>
    <property type="match status" value="1"/>
</dbReference>
<dbReference type="AlphaFoldDB" id="A0A9W8XYM1"/>
<evidence type="ECO:0000259" key="2">
    <source>
        <dbReference type="PROSITE" id="PS50280"/>
    </source>
</evidence>
<organism evidence="3 4">
    <name type="scientific">Neocucurbitaria cava</name>
    <dbReference type="NCBI Taxonomy" id="798079"/>
    <lineage>
        <taxon>Eukaryota</taxon>
        <taxon>Fungi</taxon>
        <taxon>Dikarya</taxon>
        <taxon>Ascomycota</taxon>
        <taxon>Pezizomycotina</taxon>
        <taxon>Dothideomycetes</taxon>
        <taxon>Pleosporomycetidae</taxon>
        <taxon>Pleosporales</taxon>
        <taxon>Pleosporineae</taxon>
        <taxon>Cucurbitariaceae</taxon>
        <taxon>Neocucurbitaria</taxon>
    </lineage>
</organism>
<dbReference type="InterPro" id="IPR053185">
    <property type="entry name" value="SET_domain_protein"/>
</dbReference>
<name>A0A9W8XYM1_9PLEO</name>
<accession>A0A9W8XYM1</accession>
<feature type="domain" description="SET" evidence="2">
    <location>
        <begin position="98"/>
        <end position="249"/>
    </location>
</feature>
<dbReference type="InterPro" id="IPR001214">
    <property type="entry name" value="SET_dom"/>
</dbReference>
<dbReference type="OrthoDB" id="1028014at2759"/>
<gene>
    <name evidence="3" type="ORF">N0V83_010496</name>
</gene>
<sequence length="421" mass="46907">MGAAKRPACFSKDSPIFGIMKRGFGATVVTFLDISLLPNVDGDGLGFHQTFCAYTNADYNNGRGISFVVTPEVAASISSETFGLGVGGLDGQVGSEMGMWEVKETKEMGQGLFAREDVAAIFAGESLIIKTPVLFVAKQLLDTPSTSRRQLVLQKAVEQLPEKTRTAVEKLAESRDGGVKDMILTNGITVKWPWADEVPELLAVTPEVARINHACRPNALWRFNDYTLGFEVFALKDIKPGEEITLSYGFESRSHRRRVKSIEANLGFTCRCPLCSANETLIEQSNDRLSEIKALKSVLPSDQKDSPQLLGLLPNLIKNLEEEDLHTEIPMYEEILAYTWSSFGIEVRAKYWAGRARRHWAVIAGKESWETKRCADLENDVKAHASWMSWDGEDPWEGVGQGHPWDEREGDDHDHDHDHSH</sequence>
<keyword evidence="4" id="KW-1185">Reference proteome</keyword>
<evidence type="ECO:0000256" key="1">
    <source>
        <dbReference type="SAM" id="MobiDB-lite"/>
    </source>
</evidence>
<evidence type="ECO:0000313" key="3">
    <source>
        <dbReference type="EMBL" id="KAJ4362403.1"/>
    </source>
</evidence>
<evidence type="ECO:0000313" key="4">
    <source>
        <dbReference type="Proteomes" id="UP001140560"/>
    </source>
</evidence>